<keyword evidence="7 9" id="KW-0472">Membrane</keyword>
<evidence type="ECO:0000256" key="9">
    <source>
        <dbReference type="SAM" id="Phobius"/>
    </source>
</evidence>
<dbReference type="EMBL" id="CP001322">
    <property type="protein sequence ID" value="ACL06577.1"/>
    <property type="molecule type" value="Genomic_DNA"/>
</dbReference>
<keyword evidence="4 9" id="KW-0812">Transmembrane</keyword>
<feature type="transmembrane region" description="Helical" evidence="9">
    <location>
        <begin position="64"/>
        <end position="87"/>
    </location>
</feature>
<dbReference type="PANTHER" id="PTHR11795">
    <property type="entry name" value="BRANCHED-CHAIN AMINO ACID TRANSPORT SYSTEM PERMEASE PROTEIN LIVH"/>
    <property type="match status" value="1"/>
</dbReference>
<evidence type="ECO:0000256" key="5">
    <source>
        <dbReference type="ARBA" id="ARBA00022970"/>
    </source>
</evidence>
<feature type="transmembrane region" description="Helical" evidence="9">
    <location>
        <begin position="41"/>
        <end position="58"/>
    </location>
</feature>
<dbReference type="GO" id="GO:0022857">
    <property type="term" value="F:transmembrane transporter activity"/>
    <property type="evidence" value="ECO:0007669"/>
    <property type="project" value="InterPro"/>
</dbReference>
<evidence type="ECO:0000256" key="8">
    <source>
        <dbReference type="ARBA" id="ARBA00037998"/>
    </source>
</evidence>
<proteinExistence type="inferred from homology"/>
<keyword evidence="2" id="KW-0813">Transport</keyword>
<keyword evidence="3" id="KW-1003">Cell membrane</keyword>
<dbReference type="Pfam" id="PF02653">
    <property type="entry name" value="BPD_transp_2"/>
    <property type="match status" value="1"/>
</dbReference>
<evidence type="ECO:0000256" key="6">
    <source>
        <dbReference type="ARBA" id="ARBA00022989"/>
    </source>
</evidence>
<protein>
    <submittedName>
        <fullName evidence="10">Inner-membrane translocator</fullName>
    </submittedName>
</protein>
<name>B8FDE6_DESAL</name>
<reference evidence="10 11" key="1">
    <citation type="journal article" date="2012" name="Environ. Microbiol.">
        <title>The genome sequence of Desulfatibacillum alkenivorans AK-01: a blueprint for anaerobic alkane oxidation.</title>
        <authorList>
            <person name="Callaghan A.V."/>
            <person name="Morris B.E."/>
            <person name="Pereira I.A."/>
            <person name="McInerney M.J."/>
            <person name="Austin R.N."/>
            <person name="Groves J.T."/>
            <person name="Kukor J.J."/>
            <person name="Suflita J.M."/>
            <person name="Young L.Y."/>
            <person name="Zylstra G.J."/>
            <person name="Wawrik B."/>
        </authorList>
    </citation>
    <scope>NUCLEOTIDE SEQUENCE [LARGE SCALE GENOMIC DNA]</scope>
    <source>
        <strain evidence="10 11">AK-01</strain>
    </source>
</reference>
<evidence type="ECO:0000256" key="2">
    <source>
        <dbReference type="ARBA" id="ARBA00022448"/>
    </source>
</evidence>
<feature type="transmembrane region" description="Helical" evidence="9">
    <location>
        <begin position="12"/>
        <end position="34"/>
    </location>
</feature>
<dbReference type="RefSeq" id="WP_015949614.1">
    <property type="nucleotide sequence ID" value="NC_011768.1"/>
</dbReference>
<dbReference type="eggNOG" id="COG0559">
    <property type="taxonomic scope" value="Bacteria"/>
</dbReference>
<comment type="subcellular location">
    <subcellularLocation>
        <location evidence="1">Cell membrane</location>
        <topology evidence="1">Multi-pass membrane protein</topology>
    </subcellularLocation>
</comment>
<evidence type="ECO:0000256" key="7">
    <source>
        <dbReference type="ARBA" id="ARBA00023136"/>
    </source>
</evidence>
<evidence type="ECO:0000313" key="11">
    <source>
        <dbReference type="Proteomes" id="UP000000739"/>
    </source>
</evidence>
<evidence type="ECO:0000256" key="4">
    <source>
        <dbReference type="ARBA" id="ARBA00022692"/>
    </source>
</evidence>
<dbReference type="GO" id="GO:0006865">
    <property type="term" value="P:amino acid transport"/>
    <property type="evidence" value="ECO:0007669"/>
    <property type="project" value="UniProtKB-KW"/>
</dbReference>
<keyword evidence="6 9" id="KW-1133">Transmembrane helix</keyword>
<feature type="transmembrane region" description="Helical" evidence="9">
    <location>
        <begin position="191"/>
        <end position="218"/>
    </location>
</feature>
<feature type="transmembrane region" description="Helical" evidence="9">
    <location>
        <begin position="143"/>
        <end position="164"/>
    </location>
</feature>
<dbReference type="Proteomes" id="UP000000739">
    <property type="component" value="Chromosome"/>
</dbReference>
<comment type="similarity">
    <text evidence="8">Belongs to the binding-protein-dependent transport system permease family. LivHM subfamily.</text>
</comment>
<keyword evidence="11" id="KW-1185">Reference proteome</keyword>
<dbReference type="KEGG" id="dal:Dalk_4901"/>
<dbReference type="InterPro" id="IPR001851">
    <property type="entry name" value="ABC_transp_permease"/>
</dbReference>
<organism evidence="10 11">
    <name type="scientific">Desulfatibacillum aliphaticivorans</name>
    <dbReference type="NCBI Taxonomy" id="218208"/>
    <lineage>
        <taxon>Bacteria</taxon>
        <taxon>Pseudomonadati</taxon>
        <taxon>Thermodesulfobacteriota</taxon>
        <taxon>Desulfobacteria</taxon>
        <taxon>Desulfobacterales</taxon>
        <taxon>Desulfatibacillaceae</taxon>
        <taxon>Desulfatibacillum</taxon>
    </lineage>
</organism>
<dbReference type="InterPro" id="IPR052157">
    <property type="entry name" value="BCAA_transport_permease"/>
</dbReference>
<accession>B8FDE6</accession>
<evidence type="ECO:0000256" key="3">
    <source>
        <dbReference type="ARBA" id="ARBA00022475"/>
    </source>
</evidence>
<dbReference type="PANTHER" id="PTHR11795:SF442">
    <property type="entry name" value="ABC TRANSPORTER ATP-BINDING PROTEIN"/>
    <property type="match status" value="1"/>
</dbReference>
<gene>
    <name evidence="10" type="ordered locus">Dalk_4901</name>
</gene>
<dbReference type="CDD" id="cd06582">
    <property type="entry name" value="TM_PBP1_LivH_like"/>
    <property type="match status" value="1"/>
</dbReference>
<evidence type="ECO:0000313" key="10">
    <source>
        <dbReference type="EMBL" id="ACL06577.1"/>
    </source>
</evidence>
<dbReference type="AlphaFoldDB" id="B8FDE6"/>
<dbReference type="GO" id="GO:0005886">
    <property type="term" value="C:plasma membrane"/>
    <property type="evidence" value="ECO:0007669"/>
    <property type="project" value="UniProtKB-SubCell"/>
</dbReference>
<dbReference type="HOGENOM" id="CLU_039929_2_1_7"/>
<sequence length="290" mass="31099">MDATTAMYVGQIMHGLAYGMLLFLVASGLTLIFGMMGILNLAHASFFMLSAYFCVSVIHMGGNFWLALLAAPIITAAIGVMVERFLLRGIHASGHIGELILTVGVMMVIMEAVQVFWGTDSHMISVPPALAGMVNIFGLQYPLYRLFVIFLALAILGLLVLFLFKTKMGMIIRAGVSDAEMVEALGINMPLVFMMVFAAGTWLAGVAGVAISPLLSVFPGMADQMGMDAFVVVVVGGFGSLLGAFVSALFFGLLNSFGIQFLPRIAPVLMFVFMVLVLSFKPKGLFGERE</sequence>
<feature type="transmembrane region" description="Helical" evidence="9">
    <location>
        <begin position="261"/>
        <end position="280"/>
    </location>
</feature>
<feature type="transmembrane region" description="Helical" evidence="9">
    <location>
        <begin position="99"/>
        <end position="117"/>
    </location>
</feature>
<feature type="transmembrane region" description="Helical" evidence="9">
    <location>
        <begin position="230"/>
        <end position="254"/>
    </location>
</feature>
<evidence type="ECO:0000256" key="1">
    <source>
        <dbReference type="ARBA" id="ARBA00004651"/>
    </source>
</evidence>
<keyword evidence="5" id="KW-0029">Amino-acid transport</keyword>